<dbReference type="InterPro" id="IPR013103">
    <property type="entry name" value="RVT_2"/>
</dbReference>
<comment type="caution">
    <text evidence="2">The sequence shown here is derived from an EMBL/GenBank/DDBJ whole genome shotgun (WGS) entry which is preliminary data.</text>
</comment>
<evidence type="ECO:0000313" key="3">
    <source>
        <dbReference type="Proteomes" id="UP001151760"/>
    </source>
</evidence>
<feature type="domain" description="Reverse transcriptase Ty1/copia-type" evidence="1">
    <location>
        <begin position="85"/>
        <end position="165"/>
    </location>
</feature>
<dbReference type="Pfam" id="PF07727">
    <property type="entry name" value="RVT_2"/>
    <property type="match status" value="1"/>
</dbReference>
<keyword evidence="3" id="KW-1185">Reference proteome</keyword>
<dbReference type="EMBL" id="BQNB010012977">
    <property type="protein sequence ID" value="GJT10301.1"/>
    <property type="molecule type" value="Genomic_DNA"/>
</dbReference>
<name>A0ABQ5B6V0_9ASTR</name>
<evidence type="ECO:0000313" key="2">
    <source>
        <dbReference type="EMBL" id="GJT10301.1"/>
    </source>
</evidence>
<sequence length="446" mass="49846">MDKKITRLTQVRRNPSKPVQTRRQLATDPEMCMFALTVRIVEPKNIKEAMANSAWIEVMQEELHQFDRLQVWELVDKPFGKNVIKLKGYDFEESFAPVARLEAVRIFVAYAAHKSFPIYQMDVKTSFLNGPLKEEVYVAQPDGFVDPDHPDKVYRLRKALYGLNTSSESTLGIPSEVSLRLHIRNKVGFDLPIASLVTTQYLLRQDSTIRGLIPPENRVYSNFLLAFLPASQPKCFDFLLSISSVCHFQLPPAGFFGLRGNNILEYIMSGNPPSLPFICCQTLLGTPAPVAMPVPNNVGYQLVAYTEYRRCWSLHTSLLVKFTLDTTPFIPSDTRPPEVWISSAILSCITCASAAVNLLGSNQCLSWALVTNGACVPERLLHSIATIKTKFLRAATGLPPVTCPQKTCLVAGISSDCCQATRERLWPPPPSVEQSVYNIGLSRKHV</sequence>
<reference evidence="2" key="1">
    <citation type="journal article" date="2022" name="Int. J. Mol. Sci.">
        <title>Draft Genome of Tanacetum Coccineum: Genomic Comparison of Closely Related Tanacetum-Family Plants.</title>
        <authorList>
            <person name="Yamashiro T."/>
            <person name="Shiraishi A."/>
            <person name="Nakayama K."/>
            <person name="Satake H."/>
        </authorList>
    </citation>
    <scope>NUCLEOTIDE SEQUENCE</scope>
</reference>
<organism evidence="2 3">
    <name type="scientific">Tanacetum coccineum</name>
    <dbReference type="NCBI Taxonomy" id="301880"/>
    <lineage>
        <taxon>Eukaryota</taxon>
        <taxon>Viridiplantae</taxon>
        <taxon>Streptophyta</taxon>
        <taxon>Embryophyta</taxon>
        <taxon>Tracheophyta</taxon>
        <taxon>Spermatophyta</taxon>
        <taxon>Magnoliopsida</taxon>
        <taxon>eudicotyledons</taxon>
        <taxon>Gunneridae</taxon>
        <taxon>Pentapetalae</taxon>
        <taxon>asterids</taxon>
        <taxon>campanulids</taxon>
        <taxon>Asterales</taxon>
        <taxon>Asteraceae</taxon>
        <taxon>Asteroideae</taxon>
        <taxon>Anthemideae</taxon>
        <taxon>Anthemidinae</taxon>
        <taxon>Tanacetum</taxon>
    </lineage>
</organism>
<reference evidence="2" key="2">
    <citation type="submission" date="2022-01" db="EMBL/GenBank/DDBJ databases">
        <authorList>
            <person name="Yamashiro T."/>
            <person name="Shiraishi A."/>
            <person name="Satake H."/>
            <person name="Nakayama K."/>
        </authorList>
    </citation>
    <scope>NUCLEOTIDE SEQUENCE</scope>
</reference>
<dbReference type="Proteomes" id="UP001151760">
    <property type="component" value="Unassembled WGS sequence"/>
</dbReference>
<proteinExistence type="predicted"/>
<accession>A0ABQ5B6V0</accession>
<evidence type="ECO:0000259" key="1">
    <source>
        <dbReference type="Pfam" id="PF07727"/>
    </source>
</evidence>
<protein>
    <submittedName>
        <fullName evidence="2">Retrovirus-related pol polyprotein from transposon TNT 1-94</fullName>
    </submittedName>
</protein>
<gene>
    <name evidence="2" type="ORF">Tco_0857343</name>
</gene>